<dbReference type="Proteomes" id="UP001519332">
    <property type="component" value="Unassembled WGS sequence"/>
</dbReference>
<evidence type="ECO:0000313" key="1">
    <source>
        <dbReference type="EMBL" id="MBP2320954.1"/>
    </source>
</evidence>
<dbReference type="EMBL" id="JAGINW010000001">
    <property type="protein sequence ID" value="MBP2320954.1"/>
    <property type="molecule type" value="Genomic_DNA"/>
</dbReference>
<keyword evidence="2" id="KW-1185">Reference proteome</keyword>
<gene>
    <name evidence="1" type="ORF">JOF56_001339</name>
</gene>
<name>A0ABS4T972_9PSEU</name>
<evidence type="ECO:0008006" key="3">
    <source>
        <dbReference type="Google" id="ProtNLM"/>
    </source>
</evidence>
<evidence type="ECO:0000313" key="2">
    <source>
        <dbReference type="Proteomes" id="UP001519332"/>
    </source>
</evidence>
<accession>A0ABS4T972</accession>
<sequence length="132" mass="14472">MKIDDGGGKAASGSIMTSMIEFAKLAAQGGFEISREGGDHLLKAIDGFQDWINDQSDRIRLLEQDRKLGTSNAAKVIGPFAQQVANDDQGFITQLFALRDSLHKAREGIQLAMDQYERTEEATRGNLKNIST</sequence>
<reference evidence="1 2" key="1">
    <citation type="submission" date="2021-03" db="EMBL/GenBank/DDBJ databases">
        <title>Sequencing the genomes of 1000 actinobacteria strains.</title>
        <authorList>
            <person name="Klenk H.-P."/>
        </authorList>
    </citation>
    <scope>NUCLEOTIDE SEQUENCE [LARGE SCALE GENOMIC DNA]</scope>
    <source>
        <strain evidence="1 2">DSM 46670</strain>
    </source>
</reference>
<protein>
    <recommendedName>
        <fullName evidence="3">Excreted virulence factor EspC, type VII ESX diderm</fullName>
    </recommendedName>
</protein>
<proteinExistence type="predicted"/>
<comment type="caution">
    <text evidence="1">The sequence shown here is derived from an EMBL/GenBank/DDBJ whole genome shotgun (WGS) entry which is preliminary data.</text>
</comment>
<organism evidence="1 2">
    <name type="scientific">Kibdelosporangium banguiense</name>
    <dbReference type="NCBI Taxonomy" id="1365924"/>
    <lineage>
        <taxon>Bacteria</taxon>
        <taxon>Bacillati</taxon>
        <taxon>Actinomycetota</taxon>
        <taxon>Actinomycetes</taxon>
        <taxon>Pseudonocardiales</taxon>
        <taxon>Pseudonocardiaceae</taxon>
        <taxon>Kibdelosporangium</taxon>
    </lineage>
</organism>
<dbReference type="RefSeq" id="WP_209635519.1">
    <property type="nucleotide sequence ID" value="NZ_JAGINW010000001.1"/>
</dbReference>